<reference evidence="1 2" key="1">
    <citation type="submission" date="2015-10" db="EMBL/GenBank/DDBJ databases">
        <title>Resequencing of Lactobacillus plantarum WJL strain genome.</title>
        <authorList>
            <person name="Martino M.E."/>
        </authorList>
    </citation>
    <scope>NUCLEOTIDE SEQUENCE [LARGE SCALE GENOMIC DNA]</scope>
    <source>
        <strain evidence="1 2">WJL</strain>
    </source>
</reference>
<dbReference type="AlphaFoldDB" id="A0A837P6N0"/>
<sequence length="158" mass="18684">MVNEVFRTYDLEATEENVDRELKRYQQLKTEQKRLKLVALSGQVYDGMPHNETNVNGTEEAMYKRLQDQEWVKNEMTLLETAVDYVADTDEKSAQYAAILRWKYLNGFSTDKCCIKYGQEFDKQSYPLARTTFNDKLKQARLKFAEIYPRELRVEVSK</sequence>
<name>A0A837P6N0_LACPN</name>
<dbReference type="EMBL" id="LKLZ01000003">
    <property type="protein sequence ID" value="KPN44272.1"/>
    <property type="molecule type" value="Genomic_DNA"/>
</dbReference>
<organism evidence="1 2">
    <name type="scientific">Lactiplantibacillus plantarum WJL</name>
    <dbReference type="NCBI Taxonomy" id="1350466"/>
    <lineage>
        <taxon>Bacteria</taxon>
        <taxon>Bacillati</taxon>
        <taxon>Bacillota</taxon>
        <taxon>Bacilli</taxon>
        <taxon>Lactobacillales</taxon>
        <taxon>Lactobacillaceae</taxon>
        <taxon>Lactiplantibacillus</taxon>
    </lineage>
</organism>
<comment type="caution">
    <text evidence="1">The sequence shown here is derived from an EMBL/GenBank/DDBJ whole genome shotgun (WGS) entry which is preliminary data.</text>
</comment>
<evidence type="ECO:0000313" key="1">
    <source>
        <dbReference type="EMBL" id="KPN44272.1"/>
    </source>
</evidence>
<protein>
    <submittedName>
        <fullName evidence="1">Uncharacterized protein</fullName>
    </submittedName>
</protein>
<dbReference type="Proteomes" id="UP000050511">
    <property type="component" value="Unassembled WGS sequence"/>
</dbReference>
<evidence type="ECO:0000313" key="2">
    <source>
        <dbReference type="Proteomes" id="UP000050511"/>
    </source>
</evidence>
<dbReference type="RefSeq" id="WP_022638322.1">
    <property type="nucleotide sequence ID" value="NZ_AUTE01000017.1"/>
</dbReference>
<proteinExistence type="predicted"/>
<gene>
    <name evidence="1" type="ORF">WJL_1349</name>
</gene>
<accession>A0A837P6N0</accession>